<dbReference type="PANTHER" id="PTHR23098:SF16">
    <property type="entry name" value="REGULATORY PROTEIN ZESTE"/>
    <property type="match status" value="1"/>
</dbReference>
<reference evidence="8" key="1">
    <citation type="submission" date="2025-08" db="UniProtKB">
        <authorList>
            <consortium name="RefSeq"/>
        </authorList>
    </citation>
    <scope>IDENTIFICATION</scope>
    <source>
        <tissue evidence="8">Whole body</tissue>
    </source>
</reference>
<keyword evidence="7" id="KW-1185">Reference proteome</keyword>
<evidence type="ECO:0000313" key="8">
    <source>
        <dbReference type="RefSeq" id="XP_024869452.1"/>
    </source>
</evidence>
<accession>A0A6J1PIP6</accession>
<keyword evidence="3" id="KW-0805">Transcription regulation</keyword>
<feature type="domain" description="Myb/SANT-like DNA-binding" evidence="6">
    <location>
        <begin position="1"/>
        <end position="73"/>
    </location>
</feature>
<protein>
    <recommendedName>
        <fullName evidence="2">Regulatory protein zeste</fullName>
    </recommendedName>
</protein>
<dbReference type="RefSeq" id="XP_024869452.1">
    <property type="nucleotide sequence ID" value="XM_025013684.1"/>
</dbReference>
<evidence type="ECO:0000256" key="2">
    <source>
        <dbReference type="ARBA" id="ARBA00016807"/>
    </source>
</evidence>
<evidence type="ECO:0000256" key="5">
    <source>
        <dbReference type="ARBA" id="ARBA00025466"/>
    </source>
</evidence>
<dbReference type="OrthoDB" id="7536195at2759"/>
<gene>
    <name evidence="8" type="primary">LOC112453121</name>
</gene>
<dbReference type="InterPro" id="IPR028002">
    <property type="entry name" value="Myb_DNA-bind_5"/>
</dbReference>
<proteinExistence type="predicted"/>
<dbReference type="PANTHER" id="PTHR23098">
    <property type="entry name" value="AGAP001331-PA-RELATED"/>
    <property type="match status" value="1"/>
</dbReference>
<evidence type="ECO:0000256" key="3">
    <source>
        <dbReference type="ARBA" id="ARBA00023015"/>
    </source>
</evidence>
<evidence type="ECO:0000259" key="6">
    <source>
        <dbReference type="Pfam" id="PF13873"/>
    </source>
</evidence>
<dbReference type="AlphaFoldDB" id="A0A6J1PIP6"/>
<evidence type="ECO:0000256" key="1">
    <source>
        <dbReference type="ARBA" id="ARBA00011764"/>
    </source>
</evidence>
<organism evidence="7 8">
    <name type="scientific">Temnothorax curvispinosus</name>
    <dbReference type="NCBI Taxonomy" id="300111"/>
    <lineage>
        <taxon>Eukaryota</taxon>
        <taxon>Metazoa</taxon>
        <taxon>Ecdysozoa</taxon>
        <taxon>Arthropoda</taxon>
        <taxon>Hexapoda</taxon>
        <taxon>Insecta</taxon>
        <taxon>Pterygota</taxon>
        <taxon>Neoptera</taxon>
        <taxon>Endopterygota</taxon>
        <taxon>Hymenoptera</taxon>
        <taxon>Apocrita</taxon>
        <taxon>Aculeata</taxon>
        <taxon>Formicoidea</taxon>
        <taxon>Formicidae</taxon>
        <taxon>Myrmicinae</taxon>
        <taxon>Temnothorax</taxon>
    </lineage>
</organism>
<comment type="function">
    <text evidence="5">Involved in transvection phenomena (= synapsis-dependent gene expression), where the synaptic pairing of chromosomes carrying genes with which zeste interacts influences the expression of these genes. Zeste binds to DNA and stimulates transcription from a nearby promoter.</text>
</comment>
<dbReference type="GO" id="GO:0005634">
    <property type="term" value="C:nucleus"/>
    <property type="evidence" value="ECO:0007669"/>
    <property type="project" value="TreeGrafter"/>
</dbReference>
<name>A0A6J1PIP6_9HYME</name>
<dbReference type="Pfam" id="PF13873">
    <property type="entry name" value="Myb_DNA-bind_5"/>
    <property type="match status" value="1"/>
</dbReference>
<comment type="subunit">
    <text evidence="1">Self-associates forming complexes of several hundred monomers.</text>
</comment>
<evidence type="ECO:0000313" key="7">
    <source>
        <dbReference type="Proteomes" id="UP000504618"/>
    </source>
</evidence>
<evidence type="ECO:0000256" key="4">
    <source>
        <dbReference type="ARBA" id="ARBA00023163"/>
    </source>
</evidence>
<keyword evidence="4" id="KW-0804">Transcription</keyword>
<sequence>MNVTMKQKEMLLNYLKCNPELVTGRIDRKTESRLHLAKLWDEIAQGINTILEGPQKSGKEWAKTWKDIKSYILKKEAKRRSYVQGTGGGPPLKIAFSNFEEEVLELLTPEAAGMENIPEGGINMEENPILEQTIQDAENTETIEQDVHMITEEDNGNIENAENIPPHNNIEKRRKVNTKIKNTTGGNLCNKNNLTY</sequence>
<dbReference type="Proteomes" id="UP000504618">
    <property type="component" value="Unplaced"/>
</dbReference>
<dbReference type="GeneID" id="112453121"/>